<dbReference type="EMBL" id="PDJD01000001">
    <property type="protein sequence ID" value="PFG20609.1"/>
    <property type="molecule type" value="Genomic_DNA"/>
</dbReference>
<keyword evidence="1" id="KW-1133">Transmembrane helix</keyword>
<feature type="transmembrane region" description="Helical" evidence="1">
    <location>
        <begin position="54"/>
        <end position="73"/>
    </location>
</feature>
<evidence type="ECO:0000313" key="4">
    <source>
        <dbReference type="Proteomes" id="UP000224915"/>
    </source>
</evidence>
<accession>A0A2A9D430</accession>
<dbReference type="PANTHER" id="PTHR34473:SF3">
    <property type="entry name" value="TRANSMEMBRANE PROTEIN-RELATED"/>
    <property type="match status" value="1"/>
</dbReference>
<proteinExistence type="predicted"/>
<evidence type="ECO:0000313" key="3">
    <source>
        <dbReference type="EMBL" id="PFG20609.1"/>
    </source>
</evidence>
<evidence type="ECO:0000256" key="1">
    <source>
        <dbReference type="SAM" id="Phobius"/>
    </source>
</evidence>
<feature type="transmembrane region" description="Helical" evidence="1">
    <location>
        <begin position="30"/>
        <end position="48"/>
    </location>
</feature>
<keyword evidence="1" id="KW-0472">Membrane</keyword>
<dbReference type="Proteomes" id="UP000224915">
    <property type="component" value="Unassembled WGS sequence"/>
</dbReference>
<feature type="domain" description="YdbS-like PH" evidence="2">
    <location>
        <begin position="78"/>
        <end position="155"/>
    </location>
</feature>
<dbReference type="InterPro" id="IPR005182">
    <property type="entry name" value="YdbS-like_PH"/>
</dbReference>
<reference evidence="3 4" key="1">
    <citation type="submission" date="2017-10" db="EMBL/GenBank/DDBJ databases">
        <title>Sequencing the genomes of 1000 actinobacteria strains.</title>
        <authorList>
            <person name="Klenk H.-P."/>
        </authorList>
    </citation>
    <scope>NUCLEOTIDE SEQUENCE [LARGE SCALE GENOMIC DNA]</scope>
    <source>
        <strain evidence="3 4">DSM 21801</strain>
    </source>
</reference>
<keyword evidence="4" id="KW-1185">Reference proteome</keyword>
<dbReference type="PANTHER" id="PTHR34473">
    <property type="entry name" value="UPF0699 TRANSMEMBRANE PROTEIN YDBS"/>
    <property type="match status" value="1"/>
</dbReference>
<evidence type="ECO:0000259" key="2">
    <source>
        <dbReference type="Pfam" id="PF03703"/>
    </source>
</evidence>
<keyword evidence="1" id="KW-0812">Transmembrane</keyword>
<organism evidence="3 4">
    <name type="scientific">Serinibacter salmoneus</name>
    <dbReference type="NCBI Taxonomy" id="556530"/>
    <lineage>
        <taxon>Bacteria</taxon>
        <taxon>Bacillati</taxon>
        <taxon>Actinomycetota</taxon>
        <taxon>Actinomycetes</taxon>
        <taxon>Micrococcales</taxon>
        <taxon>Beutenbergiaceae</taxon>
        <taxon>Serinibacter</taxon>
    </lineage>
</organism>
<name>A0A2A9D430_9MICO</name>
<gene>
    <name evidence="3" type="ORF">ATL40_2216</name>
</gene>
<protein>
    <recommendedName>
        <fullName evidence="2">YdbS-like PH domain-containing protein</fullName>
    </recommendedName>
</protein>
<comment type="caution">
    <text evidence="3">The sequence shown here is derived from an EMBL/GenBank/DDBJ whole genome shotgun (WGS) entry which is preliminary data.</text>
</comment>
<dbReference type="Pfam" id="PF03703">
    <property type="entry name" value="bPH_2"/>
    <property type="match status" value="1"/>
</dbReference>
<sequence>MGAMTQHSDPLTPAGVTWSRVSPLFIRARIIATCLVLLPILLAAVVVAAVLGDWIWALVALPALLLAWVLWLIPRQVRAIGYAEEEDDLLVRRGVLFRSLVVVPYGRMQFTDVAQGPLLRALGLATVKLHTASASTDATIPGLPAAEAARLKDRLTELGESRLAGL</sequence>
<dbReference type="AlphaFoldDB" id="A0A2A9D430"/>